<dbReference type="InterPro" id="IPR000700">
    <property type="entry name" value="PAS-assoc_C"/>
</dbReference>
<dbReference type="Pfam" id="PF13426">
    <property type="entry name" value="PAS_9"/>
    <property type="match status" value="1"/>
</dbReference>
<dbReference type="SMART" id="SM00086">
    <property type="entry name" value="PAC"/>
    <property type="match status" value="3"/>
</dbReference>
<dbReference type="SUPFAM" id="SSF52738">
    <property type="entry name" value="Methylesterase CheB, C-terminal domain"/>
    <property type="match status" value="1"/>
</dbReference>
<keyword evidence="13" id="KW-0418">Kinase</keyword>
<dbReference type="InterPro" id="IPR029063">
    <property type="entry name" value="SAM-dependent_MTases_sf"/>
</dbReference>
<dbReference type="SMART" id="SM00387">
    <property type="entry name" value="HATPase_c"/>
    <property type="match status" value="1"/>
</dbReference>
<feature type="domain" description="PAC" evidence="10">
    <location>
        <begin position="1109"/>
        <end position="1161"/>
    </location>
</feature>
<dbReference type="PROSITE" id="PS50113">
    <property type="entry name" value="PAC"/>
    <property type="match status" value="3"/>
</dbReference>
<dbReference type="PRINTS" id="PR00996">
    <property type="entry name" value="CHERMTFRASE"/>
</dbReference>
<dbReference type="InterPro" id="IPR035909">
    <property type="entry name" value="CheB_C"/>
</dbReference>
<dbReference type="GO" id="GO:0016020">
    <property type="term" value="C:membrane"/>
    <property type="evidence" value="ECO:0007669"/>
    <property type="project" value="InterPro"/>
</dbReference>
<feature type="domain" description="CheB-type methylesterase" evidence="11">
    <location>
        <begin position="33"/>
        <end position="222"/>
    </location>
</feature>
<feature type="domain" description="CheR-type methyltransferase" evidence="12">
    <location>
        <begin position="270"/>
        <end position="500"/>
    </location>
</feature>
<dbReference type="GO" id="GO:0008984">
    <property type="term" value="F:protein-glutamate methylesterase activity"/>
    <property type="evidence" value="ECO:0007669"/>
    <property type="project" value="InterPro"/>
</dbReference>
<sequence>MPEENSPSQALDPAATDETSENARRGAQKRRDPNEPAAVVGLGASAGGVAPLQQFFADMNPETGLAFVVVMHLSPEHESHLANIIQQKTSMPVMQVTEPVKVRPNHVYVIPPGQQLTFNDSMLDLVPPQQGLGRRVAIDLFFRTLAQAYGQRAVCMIFSGTDSDGVIGLKHIRAQGGLSIVQDPNEAEFDSMPATAISTGMVDWVLPVGDMAAKLAEFVGNEQRMRLPPEILDAAEPDAKVVDAPGGETVSDETRQTEDEEAIGKVLADVRAQTGHDFSHYKRATVLRRIARRLQVNSLESIPQYVEFLRTHPVEARALLQDLLIGVTHFFRDRDSFAAIESHIPQLFAGKKKDDEVRIWVAGCATGEEAYSIAMLLCEHAQRLDDPPSIQVFATDIDEEAIASARDGLYPAMIEADVTPERLREFFMRDHGRYRVRKEIREKVLFASHSLLKDAPFSRCDMISCRNLLIYLNTSAQKQVFDVFHFALKSGGLLFLGGAENHGQAESLFTPMDAKHRIFVRRSTPRPTWKVPILPIRAPLTTGRPVAGWRSRPLPALTPAIAEDAATKSVTAFQAGHARREVLFGELHLRLLEQYGPPSVVVNEGHDIVHLSQSAGRYLHFVAGEPTANITKVVHPELQTELRTALFKAAQTKTAATGSPTRVHLDGGEEVITVVVRPAVADDLAQGFFLVLFEKPADASVVGQGAPSTVISQDADEEIQFLKEQLNATVEQYEGMNEELKASNEELQAINEEMRSATEELETSKEELQSVNEELTTVNHELKSSVEELSKTNADLNNLMASSDIGTIFLDRQLRIHRFTPAAQRVFNLIPADLGRPISDITSTLKYEGFMADVEKVLHDLHTREREVQLANGTWHLTRIAPYRTTEDRIAGVVATFIEITRRKKAEDELRESEARMRRTLEIETVGVIFFTTGGAINDANDAFLRMSGYTREDLARGIVRWDTMTAPEFIEPSKEALAELQRRGKTTTYEKQYIRKDGSRWWGLFSAKALSEEFGVEFIVDVTDRKETQQALAASEERFRTIADNVPQVIWTNDANGDAVYFNRRFFDYTGMTHDELRGPGWQTVVHPDDAPAAIERWQQAFASGAVFDAEYRLRAADGNYRWFLARNVPLRENNGKVMSWFGSATDIQDLKEAQAALTATEEKFRLLVEGAPDYAMFLLDPENNITFWSSGAERVFGWTPEEAIGQKGSLIFVEEDLATRADMKEIEGALREGAAPDRRWHVRKDGTRLWLDGFMRRLNHDDGTLRGFAKVAREATEQKMADEKLRQAHAELEQRVHHRTKELQAMNESLEQEMAQRQKLERQVLEVSENERARISQDLHDSLCQELTATAFLLKSRAKSLAREDPEAGEALIESAEMVNRNAGLARDLARGLHPLELGSGGLVSALRELASRTSQTVTCTCECPRSLRVPSEAIAVNLYRIAQEAVTNALKHAKPTEVVICIERQKDEIHLVITDNGTPRRRGKRGGLGIQMMQYRANVSGGMLKLESKQGKGTRVTCRVPVKQ</sequence>
<evidence type="ECO:0000259" key="9">
    <source>
        <dbReference type="PROSITE" id="PS50112"/>
    </source>
</evidence>
<feature type="active site" evidence="6">
    <location>
        <position position="72"/>
    </location>
</feature>
<evidence type="ECO:0000256" key="3">
    <source>
        <dbReference type="ARBA" id="ARBA00022603"/>
    </source>
</evidence>
<accession>A0A6J4I8A2</accession>
<organism evidence="13">
    <name type="scientific">uncultured Chthoniobacterales bacterium</name>
    <dbReference type="NCBI Taxonomy" id="1836801"/>
    <lineage>
        <taxon>Bacteria</taxon>
        <taxon>Pseudomonadati</taxon>
        <taxon>Verrucomicrobiota</taxon>
        <taxon>Spartobacteria</taxon>
        <taxon>Chthoniobacterales</taxon>
        <taxon>environmental samples</taxon>
    </lineage>
</organism>
<dbReference type="SMART" id="SM00138">
    <property type="entry name" value="MeTrc"/>
    <property type="match status" value="1"/>
</dbReference>
<dbReference type="InterPro" id="IPR000673">
    <property type="entry name" value="Sig_transdc_resp-reg_Me-estase"/>
</dbReference>
<dbReference type="Gene3D" id="1.10.155.10">
    <property type="entry name" value="Chemotaxis receptor methyltransferase CheR, N-terminal domain"/>
    <property type="match status" value="1"/>
</dbReference>
<dbReference type="Gene3D" id="3.30.565.10">
    <property type="entry name" value="Histidine kinase-like ATPase, C-terminal domain"/>
    <property type="match status" value="1"/>
</dbReference>
<dbReference type="PROSITE" id="PS50123">
    <property type="entry name" value="CHER"/>
    <property type="match status" value="1"/>
</dbReference>
<dbReference type="Pfam" id="PF03705">
    <property type="entry name" value="CheR_N"/>
    <property type="match status" value="1"/>
</dbReference>
<dbReference type="InterPro" id="IPR000014">
    <property type="entry name" value="PAS"/>
</dbReference>
<dbReference type="InterPro" id="IPR011712">
    <property type="entry name" value="Sig_transdc_His_kin_sub3_dim/P"/>
</dbReference>
<evidence type="ECO:0000259" key="12">
    <source>
        <dbReference type="PROSITE" id="PS50123"/>
    </source>
</evidence>
<dbReference type="InterPro" id="IPR013655">
    <property type="entry name" value="PAS_fold_3"/>
</dbReference>
<dbReference type="SUPFAM" id="SSF53335">
    <property type="entry name" value="S-adenosyl-L-methionine-dependent methyltransferases"/>
    <property type="match status" value="1"/>
</dbReference>
<protein>
    <recommendedName>
        <fullName evidence="2">protein-glutamate O-methyltransferase</fullName>
        <ecNumber evidence="2">2.1.1.80</ecNumber>
    </recommendedName>
</protein>
<keyword evidence="5" id="KW-0949">S-adenosyl-L-methionine</keyword>
<dbReference type="EMBL" id="CADCTA010000068">
    <property type="protein sequence ID" value="CAA9243124.1"/>
    <property type="molecule type" value="Genomic_DNA"/>
</dbReference>
<evidence type="ECO:0000256" key="5">
    <source>
        <dbReference type="ARBA" id="ARBA00022691"/>
    </source>
</evidence>
<dbReference type="PANTHER" id="PTHR24422">
    <property type="entry name" value="CHEMOTAXIS PROTEIN METHYLTRANSFERASE"/>
    <property type="match status" value="1"/>
</dbReference>
<dbReference type="Pfam" id="PF01739">
    <property type="entry name" value="CheR"/>
    <property type="match status" value="1"/>
</dbReference>
<dbReference type="InterPro" id="IPR022642">
    <property type="entry name" value="CheR_C"/>
</dbReference>
<dbReference type="GO" id="GO:0000156">
    <property type="term" value="F:phosphorelay response regulator activity"/>
    <property type="evidence" value="ECO:0007669"/>
    <property type="project" value="InterPro"/>
</dbReference>
<keyword evidence="4 13" id="KW-0808">Transferase</keyword>
<dbReference type="EC" id="2.1.1.80" evidence="2"/>
<dbReference type="SMART" id="SM00091">
    <property type="entry name" value="PAS"/>
    <property type="match status" value="5"/>
</dbReference>
<dbReference type="GO" id="GO:0032259">
    <property type="term" value="P:methylation"/>
    <property type="evidence" value="ECO:0007669"/>
    <property type="project" value="UniProtKB-KW"/>
</dbReference>
<feature type="active site" evidence="6">
    <location>
        <position position="164"/>
    </location>
</feature>
<dbReference type="InterPro" id="IPR036890">
    <property type="entry name" value="HATPase_C_sf"/>
</dbReference>
<dbReference type="NCBIfam" id="TIGR00229">
    <property type="entry name" value="sensory_box"/>
    <property type="match status" value="4"/>
</dbReference>
<dbReference type="GO" id="GO:0046983">
    <property type="term" value="F:protein dimerization activity"/>
    <property type="evidence" value="ECO:0007669"/>
    <property type="project" value="InterPro"/>
</dbReference>
<dbReference type="GO" id="GO:0006935">
    <property type="term" value="P:chemotaxis"/>
    <property type="evidence" value="ECO:0007669"/>
    <property type="project" value="UniProtKB-UniRule"/>
</dbReference>
<dbReference type="CDD" id="cd16917">
    <property type="entry name" value="HATPase_UhpB-NarQ-NarX-like"/>
    <property type="match status" value="1"/>
</dbReference>
<dbReference type="GO" id="GO:0005737">
    <property type="term" value="C:cytoplasm"/>
    <property type="evidence" value="ECO:0007669"/>
    <property type="project" value="InterPro"/>
</dbReference>
<dbReference type="InterPro" id="IPR003594">
    <property type="entry name" value="HATPase_dom"/>
</dbReference>
<dbReference type="Gene3D" id="3.40.50.150">
    <property type="entry name" value="Vaccinia Virus protein VP39"/>
    <property type="match status" value="1"/>
</dbReference>
<dbReference type="Gene3D" id="1.20.5.1930">
    <property type="match status" value="1"/>
</dbReference>
<dbReference type="Pfam" id="PF00989">
    <property type="entry name" value="PAS"/>
    <property type="match status" value="1"/>
</dbReference>
<dbReference type="FunFam" id="3.30.450.20:FF:000099">
    <property type="entry name" value="Sensory box sensor histidine kinase"/>
    <property type="match status" value="1"/>
</dbReference>
<dbReference type="Gene3D" id="3.40.50.180">
    <property type="entry name" value="Methylesterase CheB, C-terminal domain"/>
    <property type="match status" value="1"/>
</dbReference>
<keyword evidence="3 13" id="KW-0489">Methyltransferase</keyword>
<keyword evidence="7" id="KW-0175">Coiled coil</keyword>
<feature type="domain" description="PAS" evidence="9">
    <location>
        <begin position="1036"/>
        <end position="1106"/>
    </location>
</feature>
<dbReference type="CDD" id="cd00130">
    <property type="entry name" value="PAS"/>
    <property type="match status" value="4"/>
</dbReference>
<dbReference type="Pfam" id="PF13596">
    <property type="entry name" value="PAS_10"/>
    <property type="match status" value="1"/>
</dbReference>
<dbReference type="InterPro" id="IPR013767">
    <property type="entry name" value="PAS_fold"/>
</dbReference>
<dbReference type="SUPFAM" id="SSF47757">
    <property type="entry name" value="Chemotaxis receptor methyltransferase CheR, N-terminal domain"/>
    <property type="match status" value="1"/>
</dbReference>
<feature type="coiled-coil region" evidence="7">
    <location>
        <begin position="1302"/>
        <end position="1332"/>
    </location>
</feature>
<dbReference type="InterPro" id="IPR000780">
    <property type="entry name" value="CheR_MeTrfase"/>
</dbReference>
<feature type="active site" evidence="6">
    <location>
        <position position="45"/>
    </location>
</feature>
<evidence type="ECO:0000259" key="11">
    <source>
        <dbReference type="PROSITE" id="PS50122"/>
    </source>
</evidence>
<dbReference type="Pfam" id="PF07730">
    <property type="entry name" value="HisKA_3"/>
    <property type="match status" value="1"/>
</dbReference>
<gene>
    <name evidence="13" type="ORF">AVDCRST_MAG42-2129</name>
</gene>
<dbReference type="SUPFAM" id="SSF55785">
    <property type="entry name" value="PYP-like sensor domain (PAS domain)"/>
    <property type="match status" value="4"/>
</dbReference>
<dbReference type="PROSITE" id="PS50122">
    <property type="entry name" value="CHEB"/>
    <property type="match status" value="1"/>
</dbReference>
<feature type="domain" description="PAS" evidence="9">
    <location>
        <begin position="913"/>
        <end position="955"/>
    </location>
</feature>
<dbReference type="PROSITE" id="PS50112">
    <property type="entry name" value="PAS"/>
    <property type="match status" value="3"/>
</dbReference>
<feature type="compositionally biased region" description="Basic and acidic residues" evidence="8">
    <location>
        <begin position="21"/>
        <end position="34"/>
    </location>
</feature>
<dbReference type="PANTHER" id="PTHR24422:SF27">
    <property type="entry name" value="PROTEIN-GLUTAMATE O-METHYLTRANSFERASE"/>
    <property type="match status" value="1"/>
</dbReference>
<dbReference type="CDD" id="cd16434">
    <property type="entry name" value="CheB-CheR_fusion"/>
    <property type="match status" value="1"/>
</dbReference>
<dbReference type="CDD" id="cd02440">
    <property type="entry name" value="AdoMet_MTases"/>
    <property type="match status" value="1"/>
</dbReference>
<evidence type="ECO:0000259" key="10">
    <source>
        <dbReference type="PROSITE" id="PS50113"/>
    </source>
</evidence>
<dbReference type="Pfam" id="PF02518">
    <property type="entry name" value="HATPase_c"/>
    <property type="match status" value="1"/>
</dbReference>
<dbReference type="Pfam" id="PF01339">
    <property type="entry name" value="CheB_methylest"/>
    <property type="match status" value="1"/>
</dbReference>
<dbReference type="SUPFAM" id="SSF55874">
    <property type="entry name" value="ATPase domain of HSP90 chaperone/DNA topoisomerase II/histidine kinase"/>
    <property type="match status" value="1"/>
</dbReference>
<feature type="coiled-coil region" evidence="7">
    <location>
        <begin position="712"/>
        <end position="799"/>
    </location>
</feature>
<proteinExistence type="predicted"/>
<dbReference type="InterPro" id="IPR035965">
    <property type="entry name" value="PAS-like_dom_sf"/>
</dbReference>
<dbReference type="GO" id="GO:0000155">
    <property type="term" value="F:phosphorelay sensor kinase activity"/>
    <property type="evidence" value="ECO:0007669"/>
    <property type="project" value="InterPro"/>
</dbReference>
<dbReference type="InterPro" id="IPR050903">
    <property type="entry name" value="Bact_Chemotaxis_MeTrfase"/>
</dbReference>
<evidence type="ECO:0000256" key="2">
    <source>
        <dbReference type="ARBA" id="ARBA00012534"/>
    </source>
</evidence>
<feature type="domain" description="PAS" evidence="9">
    <location>
        <begin position="1162"/>
        <end position="1235"/>
    </location>
</feature>
<feature type="domain" description="PAC" evidence="10">
    <location>
        <begin position="1226"/>
        <end position="1289"/>
    </location>
</feature>
<comment type="catalytic activity">
    <reaction evidence="1">
        <text>L-glutamyl-[protein] + S-adenosyl-L-methionine = [protein]-L-glutamate 5-O-methyl ester + S-adenosyl-L-homocysteine</text>
        <dbReference type="Rhea" id="RHEA:24452"/>
        <dbReference type="Rhea" id="RHEA-COMP:10208"/>
        <dbReference type="Rhea" id="RHEA-COMP:10311"/>
        <dbReference type="ChEBI" id="CHEBI:29973"/>
        <dbReference type="ChEBI" id="CHEBI:57856"/>
        <dbReference type="ChEBI" id="CHEBI:59789"/>
        <dbReference type="ChEBI" id="CHEBI:82795"/>
        <dbReference type="EC" id="2.1.1.80"/>
    </reaction>
</comment>
<keyword evidence="6" id="KW-0378">Hydrolase</keyword>
<evidence type="ECO:0000256" key="8">
    <source>
        <dbReference type="SAM" id="MobiDB-lite"/>
    </source>
</evidence>
<evidence type="ECO:0000256" key="6">
    <source>
        <dbReference type="PROSITE-ProRule" id="PRU00050"/>
    </source>
</evidence>
<keyword evidence="6" id="KW-0145">Chemotaxis</keyword>
<feature type="domain" description="PAC" evidence="10">
    <location>
        <begin position="862"/>
        <end position="912"/>
    </location>
</feature>
<feature type="region of interest" description="Disordered" evidence="8">
    <location>
        <begin position="1"/>
        <end position="40"/>
    </location>
</feature>
<dbReference type="Gene3D" id="3.30.450.20">
    <property type="entry name" value="PAS domain"/>
    <property type="match status" value="4"/>
</dbReference>
<evidence type="ECO:0000256" key="7">
    <source>
        <dbReference type="SAM" id="Coils"/>
    </source>
</evidence>
<dbReference type="GO" id="GO:0008983">
    <property type="term" value="F:protein-glutamate O-methyltransferase activity"/>
    <property type="evidence" value="ECO:0007669"/>
    <property type="project" value="UniProtKB-EC"/>
</dbReference>
<evidence type="ECO:0000313" key="13">
    <source>
        <dbReference type="EMBL" id="CAA9243124.1"/>
    </source>
</evidence>
<reference evidence="13" key="1">
    <citation type="submission" date="2020-02" db="EMBL/GenBank/DDBJ databases">
        <authorList>
            <person name="Meier V. D."/>
        </authorList>
    </citation>
    <scope>NUCLEOTIDE SEQUENCE</scope>
    <source>
        <strain evidence="13">AVDCRST_MAG42</strain>
    </source>
</reference>
<dbReference type="InterPro" id="IPR036804">
    <property type="entry name" value="CheR_N_sf"/>
</dbReference>
<name>A0A6J4I8A2_9BACT</name>
<dbReference type="InterPro" id="IPR001610">
    <property type="entry name" value="PAC"/>
</dbReference>
<evidence type="ECO:0000256" key="4">
    <source>
        <dbReference type="ARBA" id="ARBA00022679"/>
    </source>
</evidence>
<evidence type="ECO:0000256" key="1">
    <source>
        <dbReference type="ARBA" id="ARBA00001541"/>
    </source>
</evidence>
<dbReference type="Pfam" id="PF08447">
    <property type="entry name" value="PAS_3"/>
    <property type="match status" value="1"/>
</dbReference>
<dbReference type="InterPro" id="IPR022641">
    <property type="entry name" value="CheR_N"/>
</dbReference>